<dbReference type="SUPFAM" id="SSF82171">
    <property type="entry name" value="DPP6 N-terminal domain-like"/>
    <property type="match status" value="1"/>
</dbReference>
<dbReference type="PANTHER" id="PTHR14492:SF4">
    <property type="entry name" value="CILIOGENESIS AND PLANAR POLARITY EFFECTOR 1"/>
    <property type="match status" value="1"/>
</dbReference>
<protein>
    <submittedName>
        <fullName evidence="3">Ciliogenesis and planar polarity effector 1</fullName>
    </submittedName>
</protein>
<proteinExistence type="predicted"/>
<dbReference type="Proteomes" id="UP000694393">
    <property type="component" value="Unplaced"/>
</dbReference>
<organism evidence="3 4">
    <name type="scientific">Pelusios castaneus</name>
    <name type="common">West African mud turtle</name>
    <dbReference type="NCBI Taxonomy" id="367368"/>
    <lineage>
        <taxon>Eukaryota</taxon>
        <taxon>Metazoa</taxon>
        <taxon>Chordata</taxon>
        <taxon>Craniata</taxon>
        <taxon>Vertebrata</taxon>
        <taxon>Euteleostomi</taxon>
        <taxon>Archelosauria</taxon>
        <taxon>Testudinata</taxon>
        <taxon>Testudines</taxon>
        <taxon>Pleurodira</taxon>
        <taxon>Pelomedusidae</taxon>
        <taxon>Pelusios</taxon>
    </lineage>
</organism>
<dbReference type="GO" id="GO:0035869">
    <property type="term" value="C:ciliary transition zone"/>
    <property type="evidence" value="ECO:0007669"/>
    <property type="project" value="TreeGrafter"/>
</dbReference>
<evidence type="ECO:0000256" key="1">
    <source>
        <dbReference type="SAM" id="Coils"/>
    </source>
</evidence>
<reference evidence="3" key="1">
    <citation type="submission" date="2025-08" db="UniProtKB">
        <authorList>
            <consortium name="Ensembl"/>
        </authorList>
    </citation>
    <scope>IDENTIFICATION</scope>
</reference>
<dbReference type="GO" id="GO:0060271">
    <property type="term" value="P:cilium assembly"/>
    <property type="evidence" value="ECO:0007669"/>
    <property type="project" value="TreeGrafter"/>
</dbReference>
<dbReference type="PANTHER" id="PTHR14492">
    <property type="entry name" value="JBTS17"/>
    <property type="match status" value="1"/>
</dbReference>
<evidence type="ECO:0000313" key="4">
    <source>
        <dbReference type="Proteomes" id="UP000694393"/>
    </source>
</evidence>
<accession>A0A8C8ST34</accession>
<keyword evidence="1" id="KW-0175">Coiled coil</keyword>
<evidence type="ECO:0000256" key="2">
    <source>
        <dbReference type="SAM" id="MobiDB-lite"/>
    </source>
</evidence>
<dbReference type="Ensembl" id="ENSPCET00000025352.1">
    <property type="protein sequence ID" value="ENSPCEP00000024537.1"/>
    <property type="gene ID" value="ENSPCEG00000018536.1"/>
</dbReference>
<feature type="coiled-coil region" evidence="1">
    <location>
        <begin position="2354"/>
        <end position="2381"/>
    </location>
</feature>
<sequence length="2704" mass="306292">MEIKLDVLVSMCIKQRKPWPRISWLGQEKEATFLIDDKCMSEINLVSGKTKKIPRLQSLLKNVVVLATSRNGAWLAGILTTGELFLWNKDLDYLKIVPAIEESSKVVTVCSMRLYLYVSGDGNKVLLTTPTACVFLWESTECKNRSSSKNTSLAGHWSQIGPEESVILPSSEDKETGMNADFIKNELLGDCCLCSFMFYSGESLMLTFLALRWHDNSFKYISSLPYRVLWAQQACSLPSLIPECESIKSRGALLTAFSKDGLLLAVAINQNNPKATQILFINTLNFVTVSGSLKGCSSKNHVVPSKFVRSYWVGDMSWTPDNLFLACMLKRGSLILLTCMGELLTMVTSGCSIELGPAEFIPLHPLITYRPQHSVSQESSHSLGSSASESDLMRQRFSVTSHSRLPYLIVSDGYMVTVLRFSDNLLPSEVMRSLLLDSAQRLEKIRQRLVMPKRKGKRPRLQSLSSLKANLLKQHRNQNSTFSTIPKFLQEEETAELSEKTADLQVFNSKTVDKRSWPESLHPRPDSFFSRADQGRLEFASMFDTVHAKDDTDARDDLVMELNSIQKNLLAAWGIGISKNMQEKDMLLNYTVSCITHFFNILQFIKSPLLNHDAFLNKSLKNNLWLHCILKHFQQCLTILYWDVRDSHIVGHLIKLTSQTVKLMLIQQQDQLFSKYLLACFCLLKLVAHSLNGKFTPHYELMSLSSDVNSTVELDSLIVPIFQVLDGSSTQKFHSLNALLQIPPQAVNLGEKPEKRLIILWRALYKQVLWYQTQLNRRESVNGKPLSEMKIAHEESIVAPLLGHIQAVLQSSGETLEQTWKLNSVIGEEQFLFGSYEESVDLWKRALQETKIKGKKRTQFLQTRYYLAILYCHLYHYNLSEAQGLCDHLVREILRRSRLSVRQMEDFSDAEYSQYDLKSIRDVHPEAAMAVIQSMARFMAAYFTNELLYVLPPHNVDILLPLHIQRVVPLQRSVVTSAVRDQNLSAVWTAEYALDLLFVGGLIPEAVWLTHRLGDWKMSVSIGVAYNLYFQHNGDFSRSEKMELHLPLNLTPTQMFQEKLQSFLGQPVNFETSNEGSTKYKKFTDPIEEEDANVLFGSVQEVLKAAVMADADILSETFQLLIDSAKDLSRKLGSLVPDGLYLPAPPLYCPQPASLSEEDYNDSPLKIEKDYRQKVSGVLQRILLLFQAARCSYPVAQWYIVQLKWARKVMQKIRMKGKLPSLSSFPETLLHYSKFSTIFFRPASSGDHRFDDVSCKTIGCFRELCALCWMLHVREKLSDSCRRYQTARESVANQKDSKKTEFDACIVEHCLNAVEWAYRMLPFARFMNVEELIQDIILSLVGELPSVRKVAEILVKAFPNPEDVRVPLRDKYHALQQRLRHCIVRGPKSEEMMSVVIQATHKVQLKVLKRVIRNIGPIEMSIWEPSEEETPDDEAHCYDRFSLGTSLSRSTLSDCGNPQVYSDAETADTLSEALLIEKTREQRNTESCEERTGSKDTAYKIKYLNRKAKHKETEHNKDFSNQHNLPVVGAWEFERDDDEYVKFLDLFLTYVLERDLVNCSDPGIPFLTSFSELLREHELHSLLFDVHTTLKRRQGKTNSQNVFRAGCCYSITLASCDSTPASLCNEKQKHLENQMPVSILQSGDSSVYNSVKGVKKYMGKKGLFGLNHVSVYRAQDNKQEITVTPVTQTLPDQAGSILQTPMTYQYMYKTINVDDVIPREELGLELKNKFSNIARLLEWMIRWSDKRLLCDTNNVDSFQESHPMMHVKTSSAAILTSLWLLGQPYCDEFNIEIYVRDDQPSFTAASSVPYNTPVCSTKQEVQERELIAEPLNVSEAVRQMLQDEMFKLVQLQQINFLSLMQVVGSSFASLPNMQHLLQQSSSIQLGGSQALHTGRGSAADTSLRILNDPSNKENINVGKTKQYSSRVNVNISLSLPETQSNGTGFIPASQDLLSSAPAKPLWLLPPSLDSQKTHKLIPVANTLNYENGFPLLTLESDYHLKPLNLQPLKVSQAFIKPLPQPRVAWGPSNSLHNPPLSCTVADKTNSMTHLNLNKYDPEMLKPVYAEKKRWAETESKGPLKLLNLDQYGGEQNLAPLQHLCTNISAEKPLDAQNASFCGTYQHSAGIPLLQLQLDPAPRFPPLIRPPVAASLIPVRPIREESNSRDTLQHTGISILHTNLPPKNKSPKLIPLQNLIAFEQSRLCTNAPHDFIEQVHSGQIELLKAEPFEARHTQKNTKRQEHVFRIGIYFGEIGHKYVNVIDIEDSGLLKDLPVVTESTEEIVATQQHENFKVPSSAKLHHMAASVTNAIPPNEFQRKGRDIKSDAARDDLTWNLLHEDFSIINATGLSAKIISKEQFSTKLQEMDIQLQALQNIAENMEKDFSNTKLVSRYVSCVDFEDLIDREEEGSKAENSVTSYTALQAHSLSPTTSVANLPSCVKSSSNDPLQITGLSGITDIINDLVTEGGISATELGFTKTQARKISRIHDTAAGHSQKTEKERKEIQAWMKRKRKERLAEYRKTLDERREREHNPFNLRNNMVRLLGVWKSRSALFSEHHNLRVSEAVSLMNEMLCETVQLPASELSPLSKTMRSHQNFRKHHLTSPSSTGNLRKPAPHASAIQTEETDLDYEIERDSLSPWSVPDDIQRLLHDNYDSLFEGSVPHEEDCSPLHAKDIDSVSESTGSILSKLDWKAVEAMVANVEEK</sequence>
<feature type="region of interest" description="Disordered" evidence="2">
    <location>
        <begin position="2596"/>
        <end position="2615"/>
    </location>
</feature>
<dbReference type="Pfam" id="PF15392">
    <property type="entry name" value="Joubert"/>
    <property type="match status" value="2"/>
</dbReference>
<reference evidence="3" key="2">
    <citation type="submission" date="2025-09" db="UniProtKB">
        <authorList>
            <consortium name="Ensembl"/>
        </authorList>
    </citation>
    <scope>IDENTIFICATION</scope>
</reference>
<dbReference type="InterPro" id="IPR028236">
    <property type="entry name" value="CPLANE1"/>
</dbReference>
<name>A0A8C8ST34_9SAUR</name>
<keyword evidence="4" id="KW-1185">Reference proteome</keyword>
<evidence type="ECO:0000313" key="3">
    <source>
        <dbReference type="Ensembl" id="ENSPCEP00000024537.1"/>
    </source>
</evidence>